<comment type="caution">
    <text evidence="11">The sequence shown here is derived from an EMBL/GenBank/DDBJ whole genome shotgun (WGS) entry which is preliminary data.</text>
</comment>
<feature type="region of interest" description="Disordered" evidence="8">
    <location>
        <begin position="288"/>
        <end position="345"/>
    </location>
</feature>
<feature type="compositionally biased region" description="Basic and acidic residues" evidence="8">
    <location>
        <begin position="1060"/>
        <end position="1074"/>
    </location>
</feature>
<feature type="region of interest" description="Disordered" evidence="8">
    <location>
        <begin position="586"/>
        <end position="610"/>
    </location>
</feature>
<evidence type="ECO:0000313" key="11">
    <source>
        <dbReference type="EMBL" id="KAK3672655.1"/>
    </source>
</evidence>
<dbReference type="InterPro" id="IPR011032">
    <property type="entry name" value="GroES-like_sf"/>
</dbReference>
<accession>A0AAE0TRV6</accession>
<feature type="compositionally biased region" description="Acidic residues" evidence="8">
    <location>
        <begin position="1795"/>
        <end position="1807"/>
    </location>
</feature>
<feature type="region of interest" description="Disordered" evidence="8">
    <location>
        <begin position="969"/>
        <end position="1025"/>
    </location>
</feature>
<feature type="compositionally biased region" description="Basic and acidic residues" evidence="8">
    <location>
        <begin position="2463"/>
        <end position="2479"/>
    </location>
</feature>
<protein>
    <recommendedName>
        <fullName evidence="13">Enoyl reductase (ER) domain-containing protein</fullName>
    </recommendedName>
</protein>
<dbReference type="FunFam" id="3.40.50.720:FF:000039">
    <property type="entry name" value="Alcohol dehydrogenase AdhP"/>
    <property type="match status" value="1"/>
</dbReference>
<feature type="region of interest" description="Disordered" evidence="8">
    <location>
        <begin position="1723"/>
        <end position="1874"/>
    </location>
</feature>
<feature type="region of interest" description="Disordered" evidence="8">
    <location>
        <begin position="803"/>
        <end position="898"/>
    </location>
</feature>
<keyword evidence="12" id="KW-1185">Reference proteome</keyword>
<evidence type="ECO:0000256" key="3">
    <source>
        <dbReference type="ARBA" id="ARBA00022723"/>
    </source>
</evidence>
<evidence type="ECO:0000256" key="1">
    <source>
        <dbReference type="ARBA" id="ARBA00001947"/>
    </source>
</evidence>
<evidence type="ECO:0008006" key="13">
    <source>
        <dbReference type="Google" id="ProtNLM"/>
    </source>
</evidence>
<feature type="region of interest" description="Disordered" evidence="8">
    <location>
        <begin position="1673"/>
        <end position="1699"/>
    </location>
</feature>
<feature type="region of interest" description="Disordered" evidence="8">
    <location>
        <begin position="401"/>
        <end position="432"/>
    </location>
</feature>
<evidence type="ECO:0000256" key="2">
    <source>
        <dbReference type="ARBA" id="ARBA00008072"/>
    </source>
</evidence>
<feature type="region of interest" description="Disordered" evidence="8">
    <location>
        <begin position="2459"/>
        <end position="2479"/>
    </location>
</feature>
<feature type="compositionally biased region" description="Basic and acidic residues" evidence="8">
    <location>
        <begin position="2119"/>
        <end position="2132"/>
    </location>
</feature>
<dbReference type="Pfam" id="PF00107">
    <property type="entry name" value="ADH_zinc_N"/>
    <property type="match status" value="1"/>
</dbReference>
<dbReference type="InterPro" id="IPR036291">
    <property type="entry name" value="NAD(P)-bd_dom_sf"/>
</dbReference>
<feature type="compositionally biased region" description="Polar residues" evidence="8">
    <location>
        <begin position="1288"/>
        <end position="1300"/>
    </location>
</feature>
<keyword evidence="3 7" id="KW-0479">Metal-binding</keyword>
<feature type="compositionally biased region" description="Basic and acidic residues" evidence="8">
    <location>
        <begin position="1748"/>
        <end position="1757"/>
    </location>
</feature>
<feature type="compositionally biased region" description="Basic and acidic residues" evidence="8">
    <location>
        <begin position="406"/>
        <end position="417"/>
    </location>
</feature>
<proteinExistence type="inferred from homology"/>
<reference evidence="11" key="1">
    <citation type="submission" date="2023-07" db="EMBL/GenBank/DDBJ databases">
        <title>Black Yeasts Isolated from many extreme environments.</title>
        <authorList>
            <person name="Coleine C."/>
            <person name="Stajich J.E."/>
            <person name="Selbmann L."/>
        </authorList>
    </citation>
    <scope>NUCLEOTIDE SEQUENCE</scope>
    <source>
        <strain evidence="11">CCFEE 5485</strain>
    </source>
</reference>
<feature type="region of interest" description="Disordered" evidence="8">
    <location>
        <begin position="942"/>
        <end position="961"/>
    </location>
</feature>
<comment type="cofactor">
    <cofactor evidence="1 7">
        <name>Zn(2+)</name>
        <dbReference type="ChEBI" id="CHEBI:29105"/>
    </cofactor>
</comment>
<dbReference type="InterPro" id="IPR013154">
    <property type="entry name" value="ADH-like_N"/>
</dbReference>
<dbReference type="InterPro" id="IPR013149">
    <property type="entry name" value="ADH-like_C"/>
</dbReference>
<feature type="compositionally biased region" description="Pro residues" evidence="8">
    <location>
        <begin position="1302"/>
        <end position="1311"/>
    </location>
</feature>
<feature type="compositionally biased region" description="Low complexity" evidence="8">
    <location>
        <begin position="2796"/>
        <end position="2816"/>
    </location>
</feature>
<feature type="compositionally biased region" description="Basic and acidic residues" evidence="8">
    <location>
        <begin position="2285"/>
        <end position="2303"/>
    </location>
</feature>
<sequence length="2931" mass="322388">MSTFGTKCAGHEGAGVVVKLGKNVTDWKIGDRGGVKPLWDVCRNCEECWNGRENYCQKGVYTGLMAEGTYMQYVTSPAKYTSRIPDGVPDEVAGPIMCSASTMHRALIDSGLKPGNWVVFPGGGGGVGIQGVQLAKAMGMRPIVVDSGSHKKDLCMKMGAEEFIDFKEHTDVVAKVKEVAGGIGAHGVLVTAYQSYKDAINFIGDRIGGTVMTIALPPAGTIVLGTDPNFFSFKNLRIIGTLVGTMQDTAACLEYSRRGLLKSITHAFHNKHIVDSANSYSTPHSYIVDPDGSSIHTTPSLRGSAHDSPPGKTDVDSHFRLEPASTRQEESSSAAAESPPPFSSHNFPVRYFPAPSTVDPYRALVTACGDTESLTALAPSGPAPPFEERDSVATASSVLAETKAALPRDTKDSKNLDDGEPPPPYTEGSSPLEGFTYVMAAAGGAASILTQVQQGGPAPLNTALGGGSDENITLELRGTRFTLSRDELLTLPEFVLLSLFPNGLLPEGHMNSYHEGDVYPVDVSHPQQIHIVTQVGKAPTVTVQQIHSVACNPDVYLSDMIYHAQYDPTSLQYMLEFFRHVAQTIPQPSDEHAAQQSSQDPMSTTSTMPIEPMPGNARDMLQDRAGIIVLREDLDFYVIPPTKNIEHAEMIEVKRAAGKALLRQDGIFSGLRKSEEPGTTEQHLIEMLTAGGFDHADIWGHRAAEPNKAVICSIALARLRTDIRGESANSNAVGMAQKLLLFWRKPARRCWWEGVELDHVDGVEGKLKVWIRRVWTLEMSVIGLRGRSEAAETVEANLDEHLALPSSPPTAEYDITVDSSSQSSQSRGRLPTQHERLLSPEHVQRFPPRTPASTTRSRYRDDSSEYYTAVWGSPYERSPSPTPSARTALSEQARSEDQHILSSPLASFGLEHLIPSRLANQYRHQTSQSTASLTPALGLGIISDEDDSHTPRSRTKRWIQLPRSQTLEKPDWWRDESHSNTSSEKETQSHEPATASASASAAVDFARPRSKGHNTREDNRTLNQQTFLNIVRGGKEDEMASLYASRWAATPPPEIARELDTKAEQIQEQSREDEMTPPVDEQETAVRGLEAVEVEGAKDDVTEATGAGEAAEGLPESTNKKPEGEDMGESSEQAPQEDEIASSVREPPPQWSRLELPKLTRKRVSWRGKNLIVCVPNSDFATLGLPTPMSEAETHARLKAFEDDGYDITGFRLSHDLSDPGLLAHARAIYPDEGEMRSQASQRQPRVSLPDLNKLKEDMDKLIEQKLAALGVGLVGEEPPLPPAMQAPSMQDTSRHSSGQYPPLPFSPPLPTGSAGSMGRPPMIRGHSHTMSVASPISPGVGPFGHMHRHSTFSGPMGYPQLQTQQLPQHSPVLGMQAFSPQNQFAIPGFSRGASPAQVAALRQDLGALRGPGSPLAQQMFATQSPQDYSRGLVQDQRQRQHGYSQSVQHPASFKPFVPQMAAAQQTPVLPELPEEDDEDELLEPATQPESATAETEPPAYVPPHKRAQINADVAIPTPTRGHRHNISEGLERELLEAEHRHDEERNNWIEVTTTEDDSNQSLDERRQPAQLRTVGEKDPSGNDVDGEESPRAHKKRPSRFNVSAPSFHFNPTATFQPTAPAFAFGASAGPEPTVPKQGHNRQTSSGTFNVAAPVFKPTQPIAIPKQPEFSFSAQGPSFKPDAPAFEPPKKEDSSPLANRTVIDDLPSIFGKVNIPNIVKPAKKSKAVAIVRPDVATDSGEDFEDEDGRITQSEDRLKRQRFGGDDGDEVPRFAEPTPVPEGLEPEEQPDPKEADDAETAESTDEPDGSVLEAAEVEDAEPADELNSAAEKPEPAPRTVPYHGHKPSSSLSAMAKPFEPPVLGASLGGPFNQNHAHDLSISELEDGEILDDDVPEVSPMRMVEPLRQELSAGFGSYTYPSIGRIGDVAHTEPSFDEIDAVMRQLNEAGPSDEAEEPTERAMSPLPDLEETSIPGVSYIPGWPRSDAPSPSPRRKSVQQQIHADSSFTVHDRTDSGEHAIEGWPHVHRLNRAEDVPTSDWSGVLSPPDEEKLQHRSAFFDSHINDVIGRVVEQRLLPLEETMRQLQHVVVKRASSADRPSLKRTSSTVESDADDEDELSGDNKQRPVSRGRDKRIDQIKAAVLEVMREQSPKRSQSSYDLADIHTILADMKVSFARAASASLELEDVRAVVEDVLHRQSQALVPMVTEDNTRMHKRELSELEGRLNETLAGALEEANHRRDVEERASETQRMLRLAEEELTLLRDLSRGDDGRLGALHEERKEMLDRVERAEAAQKQSEDRAQEVEEENEALQATLGEYRTSSNKWRQDIDHGVQQREEFEGTISALERQVEEAQDSSTSMRRRLEKLHGDMAMAAGQLASEKAAWRAREEDYRSRCESLEAAQAAQARERHELNKELRVLRVGQAEATDAKRALEQSTTSGVSLRELAHQLKQDLAAQQSAAAHHERNFHDAKEAGRAEVQRTRLSLETDVETANRQVNIVRAELEGQLAKVRSELDNARLEAETTKARHERVLEEEETAQREALRKINHSSSVALDEARQKHGRMFEDLQLQQQRHLQHAIEDKDRSEYILNERLGLADAKLQHAHDRILHLEERLEVTKSAAQAAAMNAQTRGVSPKSRGLPEKISPQALRESILVLQEQLQERESTIEQLQSQVDDEGPAVLKERDSEITWLRELLAVRSEDLTDLVNTLSKPTFDRNDVRDIAIRIRANLQMEQQEKERFGYPQGSLGGQALASLSSFATPKAVSLTSAFQKWRSNMESSALKTAPSRPALRPRSMTPSKPRPSSSMPPSYMAGLMTPPASNLRSTPSPEATKSLPAPRLQSRRAPQPSADGYADGAPSLDSMVPTYSDGPATPLFREQSYDRDAEDNELHMQNLEDDDLDVDDGQPPAFRSLEAELDTSARDDTIA</sequence>
<feature type="region of interest" description="Disordered" evidence="8">
    <location>
        <begin position="1475"/>
        <end position="1507"/>
    </location>
</feature>
<feature type="compositionally biased region" description="Basic and acidic residues" evidence="8">
    <location>
        <begin position="969"/>
        <end position="989"/>
    </location>
</feature>
<evidence type="ECO:0000259" key="9">
    <source>
        <dbReference type="Pfam" id="PF00107"/>
    </source>
</evidence>
<keyword evidence="5" id="KW-0560">Oxidoreductase</keyword>
<feature type="region of interest" description="Disordered" evidence="8">
    <location>
        <begin position="1546"/>
        <end position="1602"/>
    </location>
</feature>
<dbReference type="InterPro" id="IPR002328">
    <property type="entry name" value="ADH_Zn_CS"/>
</dbReference>
<evidence type="ECO:0000256" key="5">
    <source>
        <dbReference type="ARBA" id="ARBA00023002"/>
    </source>
</evidence>
<evidence type="ECO:0000259" key="10">
    <source>
        <dbReference type="Pfam" id="PF08240"/>
    </source>
</evidence>
<feature type="compositionally biased region" description="Basic and acidic residues" evidence="8">
    <location>
        <begin position="832"/>
        <end position="844"/>
    </location>
</feature>
<dbReference type="Gene3D" id="3.90.180.10">
    <property type="entry name" value="Medium-chain alcohol dehydrogenases, catalytic domain"/>
    <property type="match status" value="1"/>
</dbReference>
<feature type="compositionally biased region" description="Polar residues" evidence="8">
    <location>
        <begin position="883"/>
        <end position="892"/>
    </location>
</feature>
<feature type="region of interest" description="Disordered" evidence="8">
    <location>
        <begin position="1278"/>
        <end position="1316"/>
    </location>
</feature>
<dbReference type="PROSITE" id="PS00059">
    <property type="entry name" value="ADH_ZINC"/>
    <property type="match status" value="1"/>
</dbReference>
<feature type="compositionally biased region" description="Low complexity" evidence="8">
    <location>
        <begin position="993"/>
        <end position="1002"/>
    </location>
</feature>
<evidence type="ECO:0000256" key="6">
    <source>
        <dbReference type="ARBA" id="ARBA00023027"/>
    </source>
</evidence>
<feature type="compositionally biased region" description="Polar residues" evidence="8">
    <location>
        <begin position="1996"/>
        <end position="2007"/>
    </location>
</feature>
<dbReference type="SUPFAM" id="SSF50129">
    <property type="entry name" value="GroES-like"/>
    <property type="match status" value="1"/>
</dbReference>
<feature type="compositionally biased region" description="Acidic residues" evidence="8">
    <location>
        <begin position="2899"/>
        <end position="2908"/>
    </location>
</feature>
<dbReference type="EMBL" id="JAUTXT010000031">
    <property type="protein sequence ID" value="KAK3672655.1"/>
    <property type="molecule type" value="Genomic_DNA"/>
</dbReference>
<feature type="domain" description="Alcohol dehydrogenase-like N-terminal" evidence="10">
    <location>
        <begin position="9"/>
        <end position="86"/>
    </location>
</feature>
<name>A0AAE0TRV6_9PEZI</name>
<feature type="compositionally biased region" description="Acidic residues" evidence="8">
    <location>
        <begin position="1814"/>
        <end position="1823"/>
    </location>
</feature>
<feature type="compositionally biased region" description="Acidic residues" evidence="8">
    <location>
        <begin position="1125"/>
        <end position="1140"/>
    </location>
</feature>
<feature type="region of interest" description="Disordered" evidence="8">
    <location>
        <begin position="1947"/>
        <end position="2013"/>
    </location>
</feature>
<feature type="region of interest" description="Disordered" evidence="8">
    <location>
        <begin position="2089"/>
        <end position="2132"/>
    </location>
</feature>
<dbReference type="GO" id="GO:0004022">
    <property type="term" value="F:alcohol dehydrogenase (NAD+) activity"/>
    <property type="evidence" value="ECO:0007669"/>
    <property type="project" value="TreeGrafter"/>
</dbReference>
<dbReference type="SUPFAM" id="SSF51735">
    <property type="entry name" value="NAD(P)-binding Rossmann-fold domains"/>
    <property type="match status" value="1"/>
</dbReference>
<evidence type="ECO:0000256" key="4">
    <source>
        <dbReference type="ARBA" id="ARBA00022833"/>
    </source>
</evidence>
<dbReference type="PANTHER" id="PTHR42940">
    <property type="entry name" value="ALCOHOL DEHYDROGENASE 1-RELATED"/>
    <property type="match status" value="1"/>
</dbReference>
<feature type="compositionally biased region" description="Low complexity" evidence="8">
    <location>
        <begin position="1103"/>
        <end position="1113"/>
    </location>
</feature>
<dbReference type="GO" id="GO:0005737">
    <property type="term" value="C:cytoplasm"/>
    <property type="evidence" value="ECO:0007669"/>
    <property type="project" value="TreeGrafter"/>
</dbReference>
<feature type="compositionally biased region" description="Acidic residues" evidence="8">
    <location>
        <begin position="2109"/>
        <end position="2118"/>
    </location>
</feature>
<dbReference type="Gene3D" id="3.40.50.720">
    <property type="entry name" value="NAD(P)-binding Rossmann-like Domain"/>
    <property type="match status" value="1"/>
</dbReference>
<feature type="region of interest" description="Disordered" evidence="8">
    <location>
        <begin position="1423"/>
        <end position="1448"/>
    </location>
</feature>
<evidence type="ECO:0000256" key="7">
    <source>
        <dbReference type="RuleBase" id="RU361277"/>
    </source>
</evidence>
<dbReference type="GO" id="GO:0008270">
    <property type="term" value="F:zinc ion binding"/>
    <property type="evidence" value="ECO:0007669"/>
    <property type="project" value="InterPro"/>
</dbReference>
<comment type="similarity">
    <text evidence="2 7">Belongs to the zinc-containing alcohol dehydrogenase family.</text>
</comment>
<keyword evidence="4 7" id="KW-0862">Zinc</keyword>
<evidence type="ECO:0000256" key="8">
    <source>
        <dbReference type="SAM" id="MobiDB-lite"/>
    </source>
</evidence>
<feature type="region of interest" description="Disordered" evidence="8">
    <location>
        <begin position="2285"/>
        <end position="2308"/>
    </location>
</feature>
<gene>
    <name evidence="11" type="ORF">LTR78_007467</name>
</gene>
<feature type="compositionally biased region" description="Polar residues" evidence="8">
    <location>
        <begin position="2823"/>
        <end position="2835"/>
    </location>
</feature>
<keyword evidence="6" id="KW-0520">NAD</keyword>
<feature type="domain" description="Alcohol dehydrogenase-like C-terminal" evidence="9">
    <location>
        <begin position="126"/>
        <end position="250"/>
    </location>
</feature>
<feature type="region of interest" description="Disordered" evidence="8">
    <location>
        <begin position="2782"/>
        <end position="2931"/>
    </location>
</feature>
<dbReference type="Proteomes" id="UP001274830">
    <property type="component" value="Unassembled WGS sequence"/>
</dbReference>
<feature type="region of interest" description="Disordered" evidence="8">
    <location>
        <begin position="1060"/>
        <end position="1153"/>
    </location>
</feature>
<feature type="compositionally biased region" description="Polar residues" evidence="8">
    <location>
        <begin position="594"/>
        <end position="608"/>
    </location>
</feature>
<dbReference type="Pfam" id="PF08240">
    <property type="entry name" value="ADH_N"/>
    <property type="match status" value="1"/>
</dbReference>
<dbReference type="PANTHER" id="PTHR42940:SF1">
    <property type="entry name" value="ENOYL REDUCTASE (ER) DOMAIN-CONTAINING PROTEIN"/>
    <property type="match status" value="1"/>
</dbReference>
<evidence type="ECO:0000313" key="12">
    <source>
        <dbReference type="Proteomes" id="UP001274830"/>
    </source>
</evidence>
<organism evidence="11 12">
    <name type="scientific">Recurvomyces mirabilis</name>
    <dbReference type="NCBI Taxonomy" id="574656"/>
    <lineage>
        <taxon>Eukaryota</taxon>
        <taxon>Fungi</taxon>
        <taxon>Dikarya</taxon>
        <taxon>Ascomycota</taxon>
        <taxon>Pezizomycotina</taxon>
        <taxon>Dothideomycetes</taxon>
        <taxon>Dothideomycetidae</taxon>
        <taxon>Mycosphaerellales</taxon>
        <taxon>Teratosphaeriaceae</taxon>
        <taxon>Recurvomyces</taxon>
    </lineage>
</organism>